<organism evidence="1 2">
    <name type="scientific">Lysobacter panacisoli</name>
    <dbReference type="NCBI Taxonomy" id="1255263"/>
    <lineage>
        <taxon>Bacteria</taxon>
        <taxon>Pseudomonadati</taxon>
        <taxon>Pseudomonadota</taxon>
        <taxon>Gammaproteobacteria</taxon>
        <taxon>Lysobacterales</taxon>
        <taxon>Lysobacteraceae</taxon>
        <taxon>Lysobacter</taxon>
    </lineage>
</organism>
<keyword evidence="2" id="KW-1185">Reference proteome</keyword>
<comment type="caution">
    <text evidence="1">The sequence shown here is derived from an EMBL/GenBank/DDBJ whole genome shotgun (WGS) entry which is preliminary data.</text>
</comment>
<proteinExistence type="predicted"/>
<gene>
    <name evidence="1" type="ORF">GCM10025759_30700</name>
</gene>
<name>A0ABP9LPA2_9GAMM</name>
<evidence type="ECO:0000313" key="1">
    <source>
        <dbReference type="EMBL" id="GAA5080886.1"/>
    </source>
</evidence>
<dbReference type="RefSeq" id="WP_158982312.1">
    <property type="nucleotide sequence ID" value="NZ_BAABKY010000004.1"/>
</dbReference>
<accession>A0ABP9LPA2</accession>
<dbReference type="EMBL" id="BAABKY010000004">
    <property type="protein sequence ID" value="GAA5080886.1"/>
    <property type="molecule type" value="Genomic_DNA"/>
</dbReference>
<protein>
    <submittedName>
        <fullName evidence="1">Uncharacterized protein</fullName>
    </submittedName>
</protein>
<reference evidence="2" key="1">
    <citation type="journal article" date="2019" name="Int. J. Syst. Evol. Microbiol.">
        <title>The Global Catalogue of Microorganisms (GCM) 10K type strain sequencing project: providing services to taxonomists for standard genome sequencing and annotation.</title>
        <authorList>
            <consortium name="The Broad Institute Genomics Platform"/>
            <consortium name="The Broad Institute Genome Sequencing Center for Infectious Disease"/>
            <person name="Wu L."/>
            <person name="Ma J."/>
        </authorList>
    </citation>
    <scope>NUCLEOTIDE SEQUENCE [LARGE SCALE GENOMIC DNA]</scope>
    <source>
        <strain evidence="2">JCM 19212</strain>
    </source>
</reference>
<sequence>MSTVLWANVLRDGVVRSEEQDRGALYKHADKLDAIAKKLGLPSFLSICDSTDARYNVDEDLELPEGMESTNEVMAVSGAWLARTDALSLLEGLLTHIRAEKTRFGLLSNQHDAVVEELDGVLGFLRGESGAEKFNFAIVM</sequence>
<dbReference type="Proteomes" id="UP001501083">
    <property type="component" value="Unassembled WGS sequence"/>
</dbReference>
<evidence type="ECO:0000313" key="2">
    <source>
        <dbReference type="Proteomes" id="UP001501083"/>
    </source>
</evidence>